<dbReference type="EMBL" id="BKBQ01000010">
    <property type="protein sequence ID" value="GEQ53992.1"/>
    <property type="molecule type" value="Genomic_DNA"/>
</dbReference>
<dbReference type="AlphaFoldDB" id="A0AAN4RKA2"/>
<protein>
    <submittedName>
        <fullName evidence="2">Uncharacterized protein</fullName>
    </submittedName>
</protein>
<proteinExistence type="predicted"/>
<keyword evidence="4" id="KW-1185">Reference proteome</keyword>
<name>A0AAN4RKA2_9ENTE</name>
<evidence type="ECO:0000313" key="3">
    <source>
        <dbReference type="Proteomes" id="UP000886597"/>
    </source>
</evidence>
<dbReference type="Proteomes" id="UP000886597">
    <property type="component" value="Unassembled WGS sequence"/>
</dbReference>
<dbReference type="Proteomes" id="UP000886607">
    <property type="component" value="Unassembled WGS sequence"/>
</dbReference>
<sequence length="67" mass="7592">MEGDRALPEEVYRANAINRSNNESIEVSRGHSSILRYEGLNNNNFEVNKEVDVLTRTAANTVVKTER</sequence>
<gene>
    <name evidence="1" type="ORF">TK11N_24970</name>
    <name evidence="2" type="ORF">TK2N_08360</name>
</gene>
<dbReference type="EMBL" id="BKBO01000090">
    <property type="protein sequence ID" value="GEQ50645.1"/>
    <property type="molecule type" value="Genomic_DNA"/>
</dbReference>
<organism evidence="2 3">
    <name type="scientific">Tetragenococcus koreensis</name>
    <dbReference type="NCBI Taxonomy" id="290335"/>
    <lineage>
        <taxon>Bacteria</taxon>
        <taxon>Bacillati</taxon>
        <taxon>Bacillota</taxon>
        <taxon>Bacilli</taxon>
        <taxon>Lactobacillales</taxon>
        <taxon>Enterococcaceae</taxon>
        <taxon>Tetragenococcus</taxon>
    </lineage>
</organism>
<evidence type="ECO:0000313" key="1">
    <source>
        <dbReference type="EMBL" id="GEQ50645.1"/>
    </source>
</evidence>
<comment type="caution">
    <text evidence="2">The sequence shown here is derived from an EMBL/GenBank/DDBJ whole genome shotgun (WGS) entry which is preliminary data.</text>
</comment>
<reference evidence="2" key="1">
    <citation type="submission" date="2019-08" db="EMBL/GenBank/DDBJ databases">
        <authorList>
            <person name="Ishikawa M."/>
            <person name="Suzuki T."/>
            <person name="Matsutani M."/>
        </authorList>
    </citation>
    <scope>NUCLEOTIDE SEQUENCE</scope>
    <source>
        <strain evidence="2">7C1</strain>
        <strain evidence="1">8C4</strain>
    </source>
</reference>
<evidence type="ECO:0000313" key="2">
    <source>
        <dbReference type="EMBL" id="GEQ53992.1"/>
    </source>
</evidence>
<reference evidence="2" key="2">
    <citation type="journal article" date="2020" name="Int. Dairy J.">
        <title>Lactic acid bacterial diversity in Brie cheese focusing on salt concentration and pH of isolation medium and characterisation of halophilic and alkaliphilic lactic acid bacterial isolates.</title>
        <authorList>
            <person name="Unno R."/>
            <person name="Matsutani M."/>
            <person name="Suzuki T."/>
            <person name="Kodama K."/>
            <person name="Matsushita H."/>
            <person name="Yamasato K."/>
            <person name="Koizumi Y."/>
            <person name="Ishikawa M."/>
        </authorList>
    </citation>
    <scope>NUCLEOTIDE SEQUENCE</scope>
    <source>
        <strain evidence="2">7C1</strain>
        <strain evidence="1">8C4</strain>
    </source>
</reference>
<accession>A0AAN4RKA2</accession>
<evidence type="ECO:0000313" key="4">
    <source>
        <dbReference type="Proteomes" id="UP000886607"/>
    </source>
</evidence>